<name>A0A0F9C2A2_9ZZZZ</name>
<gene>
    <name evidence="1" type="ORF">LCGC14_2376390</name>
</gene>
<comment type="caution">
    <text evidence="1">The sequence shown here is derived from an EMBL/GenBank/DDBJ whole genome shotgun (WGS) entry which is preliminary data.</text>
</comment>
<organism evidence="1">
    <name type="scientific">marine sediment metagenome</name>
    <dbReference type="NCBI Taxonomy" id="412755"/>
    <lineage>
        <taxon>unclassified sequences</taxon>
        <taxon>metagenomes</taxon>
        <taxon>ecological metagenomes</taxon>
    </lineage>
</organism>
<sequence length="86" mass="9773">MRLREGEIMGKDYRLIVGVKEDGEIVEVSAEKPNRYVTLNGFVDGLVGIKDAFRPVSVRKEMVIKVAMGLLTEHFAEQIRRENEPV</sequence>
<reference evidence="1" key="1">
    <citation type="journal article" date="2015" name="Nature">
        <title>Complex archaea that bridge the gap between prokaryotes and eukaryotes.</title>
        <authorList>
            <person name="Spang A."/>
            <person name="Saw J.H."/>
            <person name="Jorgensen S.L."/>
            <person name="Zaremba-Niedzwiedzka K."/>
            <person name="Martijn J."/>
            <person name="Lind A.E."/>
            <person name="van Eijk R."/>
            <person name="Schleper C."/>
            <person name="Guy L."/>
            <person name="Ettema T.J."/>
        </authorList>
    </citation>
    <scope>NUCLEOTIDE SEQUENCE</scope>
</reference>
<dbReference type="AlphaFoldDB" id="A0A0F9C2A2"/>
<evidence type="ECO:0000313" key="1">
    <source>
        <dbReference type="EMBL" id="KKL28315.1"/>
    </source>
</evidence>
<protein>
    <submittedName>
        <fullName evidence="1">Uncharacterized protein</fullName>
    </submittedName>
</protein>
<dbReference type="EMBL" id="LAZR01035139">
    <property type="protein sequence ID" value="KKL28315.1"/>
    <property type="molecule type" value="Genomic_DNA"/>
</dbReference>
<feature type="non-terminal residue" evidence="1">
    <location>
        <position position="86"/>
    </location>
</feature>
<accession>A0A0F9C2A2</accession>
<proteinExistence type="predicted"/>